<reference evidence="1 2" key="1">
    <citation type="submission" date="2018-11" db="EMBL/GenBank/DDBJ databases">
        <authorList>
            <consortium name="Pathogen Informatics"/>
        </authorList>
    </citation>
    <scope>NUCLEOTIDE SEQUENCE [LARGE SCALE GENOMIC DNA]</scope>
    <source>
        <strain evidence="1 2">Zambia</strain>
    </source>
</reference>
<dbReference type="EMBL" id="UZAI01018141">
    <property type="protein sequence ID" value="VDP33757.1"/>
    <property type="molecule type" value="Genomic_DNA"/>
</dbReference>
<dbReference type="AlphaFoldDB" id="A0A183MVA2"/>
<sequence>MVVGGSRQETLDPGFVLLGTPCNNQITIDGEVLNDVKTFTYLGNIIDAHGGSDADVKVWIGEARATYLQFKKV</sequence>
<accession>A0A183MVA2</accession>
<dbReference type="Proteomes" id="UP000277204">
    <property type="component" value="Unassembled WGS sequence"/>
</dbReference>
<proteinExistence type="predicted"/>
<evidence type="ECO:0000313" key="1">
    <source>
        <dbReference type="EMBL" id="VDP33757.1"/>
    </source>
</evidence>
<name>A0A183MVA2_9TREM</name>
<keyword evidence="2" id="KW-1185">Reference proteome</keyword>
<organism evidence="1 2">
    <name type="scientific">Schistosoma margrebowiei</name>
    <dbReference type="NCBI Taxonomy" id="48269"/>
    <lineage>
        <taxon>Eukaryota</taxon>
        <taxon>Metazoa</taxon>
        <taxon>Spiralia</taxon>
        <taxon>Lophotrochozoa</taxon>
        <taxon>Platyhelminthes</taxon>
        <taxon>Trematoda</taxon>
        <taxon>Digenea</taxon>
        <taxon>Strigeidida</taxon>
        <taxon>Schistosomatoidea</taxon>
        <taxon>Schistosomatidae</taxon>
        <taxon>Schistosoma</taxon>
    </lineage>
</organism>
<protein>
    <submittedName>
        <fullName evidence="1">Uncharacterized protein</fullName>
    </submittedName>
</protein>
<evidence type="ECO:0000313" key="2">
    <source>
        <dbReference type="Proteomes" id="UP000277204"/>
    </source>
</evidence>
<gene>
    <name evidence="1" type="ORF">SMRZ_LOCUS19982</name>
</gene>